<protein>
    <submittedName>
        <fullName evidence="6">HU family DNA-binding protein</fullName>
    </submittedName>
</protein>
<proteinExistence type="inferred from homology"/>
<evidence type="ECO:0000256" key="2">
    <source>
        <dbReference type="ARBA" id="ARBA00023067"/>
    </source>
</evidence>
<dbReference type="CDD" id="cd00591">
    <property type="entry name" value="HU_IHF"/>
    <property type="match status" value="1"/>
</dbReference>
<dbReference type="GO" id="GO:0005829">
    <property type="term" value="C:cytosol"/>
    <property type="evidence" value="ECO:0007669"/>
    <property type="project" value="TreeGrafter"/>
</dbReference>
<evidence type="ECO:0000313" key="7">
    <source>
        <dbReference type="Proteomes" id="UP000249417"/>
    </source>
</evidence>
<sequence>MAAKAKAKAKKAPAKKAPAKAKKAPAKKAAAKVAPKAAAKPTKFVSVATGDVVTLKQLATDLAALHELPKKQSEAVLSDLIAHITKHIKRGAKVRVPGFGILMVKKTSARMGRNPATGATIKIPAKKKVAFRVSKDLKAAVL</sequence>
<comment type="caution">
    <text evidence="6">The sequence shown here is derived from an EMBL/GenBank/DDBJ whole genome shotgun (WGS) entry which is preliminary data.</text>
</comment>
<dbReference type="Proteomes" id="UP000249417">
    <property type="component" value="Unassembled WGS sequence"/>
</dbReference>
<organism evidence="6 7">
    <name type="scientific">Micavibrio aeruginosavorus</name>
    <dbReference type="NCBI Taxonomy" id="349221"/>
    <lineage>
        <taxon>Bacteria</taxon>
        <taxon>Pseudomonadati</taxon>
        <taxon>Bdellovibrionota</taxon>
        <taxon>Bdellovibrionia</taxon>
        <taxon>Bdellovibrionales</taxon>
        <taxon>Pseudobdellovibrionaceae</taxon>
        <taxon>Micavibrio</taxon>
    </lineage>
</organism>
<feature type="compositionally biased region" description="Basic residues" evidence="5">
    <location>
        <begin position="1"/>
        <end position="30"/>
    </location>
</feature>
<evidence type="ECO:0000256" key="1">
    <source>
        <dbReference type="ARBA" id="ARBA00010529"/>
    </source>
</evidence>
<dbReference type="SMART" id="SM00411">
    <property type="entry name" value="BHL"/>
    <property type="match status" value="1"/>
</dbReference>
<feature type="region of interest" description="Disordered" evidence="5">
    <location>
        <begin position="1"/>
        <end position="33"/>
    </location>
</feature>
<dbReference type="PANTHER" id="PTHR33175:SF3">
    <property type="entry name" value="DNA-BINDING PROTEIN HU-BETA"/>
    <property type="match status" value="1"/>
</dbReference>
<reference evidence="6 7" key="1">
    <citation type="submission" date="2017-08" db="EMBL/GenBank/DDBJ databases">
        <title>Infants hospitalized years apart are colonized by the same room-sourced microbial strains.</title>
        <authorList>
            <person name="Brooks B."/>
            <person name="Olm M.R."/>
            <person name="Firek B.A."/>
            <person name="Baker R."/>
            <person name="Thomas B.C."/>
            <person name="Morowitz M.J."/>
            <person name="Banfield J.F."/>
        </authorList>
    </citation>
    <scope>NUCLEOTIDE SEQUENCE [LARGE SCALE GENOMIC DNA]</scope>
    <source>
        <strain evidence="6">S2_005_002_R2_29</strain>
    </source>
</reference>
<dbReference type="InterPro" id="IPR000119">
    <property type="entry name" value="Hist_DNA-bd"/>
</dbReference>
<dbReference type="PANTHER" id="PTHR33175">
    <property type="entry name" value="DNA-BINDING PROTEIN HU"/>
    <property type="match status" value="1"/>
</dbReference>
<keyword evidence="3 6" id="KW-0238">DNA-binding</keyword>
<name>A0A2W5N0K8_9BACT</name>
<dbReference type="AlphaFoldDB" id="A0A2W5N0K8"/>
<evidence type="ECO:0000256" key="5">
    <source>
        <dbReference type="SAM" id="MobiDB-lite"/>
    </source>
</evidence>
<evidence type="ECO:0000313" key="6">
    <source>
        <dbReference type="EMBL" id="PZQ46916.1"/>
    </source>
</evidence>
<dbReference type="GO" id="GO:0030261">
    <property type="term" value="P:chromosome condensation"/>
    <property type="evidence" value="ECO:0007669"/>
    <property type="project" value="UniProtKB-KW"/>
</dbReference>
<dbReference type="InterPro" id="IPR010992">
    <property type="entry name" value="IHF-like_DNA-bd_dom_sf"/>
</dbReference>
<gene>
    <name evidence="6" type="ORF">DI551_04295</name>
</gene>
<dbReference type="GO" id="GO:0030527">
    <property type="term" value="F:structural constituent of chromatin"/>
    <property type="evidence" value="ECO:0007669"/>
    <property type="project" value="InterPro"/>
</dbReference>
<comment type="similarity">
    <text evidence="1 4">Belongs to the bacterial histone-like protein family.</text>
</comment>
<dbReference type="Pfam" id="PF00216">
    <property type="entry name" value="Bac_DNA_binding"/>
    <property type="match status" value="1"/>
</dbReference>
<dbReference type="Gene3D" id="4.10.520.10">
    <property type="entry name" value="IHF-like DNA-binding proteins"/>
    <property type="match status" value="1"/>
</dbReference>
<evidence type="ECO:0000256" key="4">
    <source>
        <dbReference type="RuleBase" id="RU003939"/>
    </source>
</evidence>
<dbReference type="EMBL" id="QFQB01000020">
    <property type="protein sequence ID" value="PZQ46916.1"/>
    <property type="molecule type" value="Genomic_DNA"/>
</dbReference>
<dbReference type="PRINTS" id="PR01727">
    <property type="entry name" value="DNABINDINGHU"/>
</dbReference>
<dbReference type="SUPFAM" id="SSF47729">
    <property type="entry name" value="IHF-like DNA-binding proteins"/>
    <property type="match status" value="1"/>
</dbReference>
<evidence type="ECO:0000256" key="3">
    <source>
        <dbReference type="ARBA" id="ARBA00023125"/>
    </source>
</evidence>
<keyword evidence="2" id="KW-0226">DNA condensation</keyword>
<dbReference type="GO" id="GO:0003677">
    <property type="term" value="F:DNA binding"/>
    <property type="evidence" value="ECO:0007669"/>
    <property type="project" value="UniProtKB-KW"/>
</dbReference>
<accession>A0A2W5N0K8</accession>